<protein>
    <recommendedName>
        <fullName evidence="2">adenosylhomocysteine nucleosidase</fullName>
        <ecNumber evidence="2">3.2.2.9</ecNumber>
    </recommendedName>
</protein>
<dbReference type="GO" id="GO:0009164">
    <property type="term" value="P:nucleoside catabolic process"/>
    <property type="evidence" value="ECO:0007669"/>
    <property type="project" value="InterPro"/>
</dbReference>
<dbReference type="AlphaFoldDB" id="A0A9D1K0R6"/>
<keyword evidence="3" id="KW-0028">Amino-acid biosynthesis</keyword>
<dbReference type="EMBL" id="DVJP01000080">
    <property type="protein sequence ID" value="HIS77601.1"/>
    <property type="molecule type" value="Genomic_DNA"/>
</dbReference>
<dbReference type="EC" id="3.2.2.9" evidence="2"/>
<dbReference type="SUPFAM" id="SSF53167">
    <property type="entry name" value="Purine and uridine phosphorylases"/>
    <property type="match status" value="1"/>
</dbReference>
<sequence length="231" mass="25428">MKKIGLLCPSDTELAPFLPCIEGRSRSEAAMLEVWEGELWGFPAAALYSGVCKVNAAVAAQILISQYQADAVILSGVAGGLDESVRVLDTVIPEQCAYHDVSPDILTEFHPWMPSVWFPADPQLLDAARRAGQKAGFPVKFGSLVTGEQFIEEGERRRLREEFSPLAVDMETAAAAHVCYVNKTPFLAVRTITDTEQEDGQENFELNCEQAAARAKDMVRLILEEWKNGIL</sequence>
<dbReference type="Gene3D" id="3.40.50.1580">
    <property type="entry name" value="Nucleoside phosphorylase domain"/>
    <property type="match status" value="1"/>
</dbReference>
<keyword evidence="7" id="KW-0326">Glycosidase</keyword>
<proteinExistence type="predicted"/>
<name>A0A9D1K0R6_9FIRM</name>
<gene>
    <name evidence="7" type="primary">mtnN</name>
    <name evidence="7" type="ORF">IAB51_12515</name>
</gene>
<dbReference type="InterPro" id="IPR035994">
    <property type="entry name" value="Nucleoside_phosphorylase_sf"/>
</dbReference>
<reference evidence="7" key="1">
    <citation type="submission" date="2020-10" db="EMBL/GenBank/DDBJ databases">
        <authorList>
            <person name="Gilroy R."/>
        </authorList>
    </citation>
    <scope>NUCLEOTIDE SEQUENCE</scope>
    <source>
        <strain evidence="7">CHK199-13235</strain>
    </source>
</reference>
<dbReference type="GO" id="GO:0019284">
    <property type="term" value="P:L-methionine salvage from S-adenosylmethionine"/>
    <property type="evidence" value="ECO:0007669"/>
    <property type="project" value="TreeGrafter"/>
</dbReference>
<evidence type="ECO:0000256" key="3">
    <source>
        <dbReference type="ARBA" id="ARBA00022605"/>
    </source>
</evidence>
<keyword evidence="5" id="KW-0486">Methionine biosynthesis</keyword>
<evidence type="ECO:0000256" key="4">
    <source>
        <dbReference type="ARBA" id="ARBA00022801"/>
    </source>
</evidence>
<evidence type="ECO:0000259" key="6">
    <source>
        <dbReference type="Pfam" id="PF01048"/>
    </source>
</evidence>
<keyword evidence="4 7" id="KW-0378">Hydrolase</keyword>
<evidence type="ECO:0000256" key="5">
    <source>
        <dbReference type="ARBA" id="ARBA00023167"/>
    </source>
</evidence>
<evidence type="ECO:0000313" key="8">
    <source>
        <dbReference type="Proteomes" id="UP000824002"/>
    </source>
</evidence>
<dbReference type="GO" id="GO:0019509">
    <property type="term" value="P:L-methionine salvage from methylthioadenosine"/>
    <property type="evidence" value="ECO:0007669"/>
    <property type="project" value="InterPro"/>
</dbReference>
<accession>A0A9D1K0R6</accession>
<dbReference type="InterPro" id="IPR000845">
    <property type="entry name" value="Nucleoside_phosphorylase_d"/>
</dbReference>
<dbReference type="GO" id="GO:0005829">
    <property type="term" value="C:cytosol"/>
    <property type="evidence" value="ECO:0007669"/>
    <property type="project" value="TreeGrafter"/>
</dbReference>
<dbReference type="CDD" id="cd09008">
    <property type="entry name" value="MTAN"/>
    <property type="match status" value="1"/>
</dbReference>
<comment type="caution">
    <text evidence="7">The sequence shown here is derived from an EMBL/GenBank/DDBJ whole genome shotgun (WGS) entry which is preliminary data.</text>
</comment>
<reference evidence="7" key="2">
    <citation type="journal article" date="2021" name="PeerJ">
        <title>Extensive microbial diversity within the chicken gut microbiome revealed by metagenomics and culture.</title>
        <authorList>
            <person name="Gilroy R."/>
            <person name="Ravi A."/>
            <person name="Getino M."/>
            <person name="Pursley I."/>
            <person name="Horton D.L."/>
            <person name="Alikhan N.F."/>
            <person name="Baker D."/>
            <person name="Gharbi K."/>
            <person name="Hall N."/>
            <person name="Watson M."/>
            <person name="Adriaenssens E.M."/>
            <person name="Foster-Nyarko E."/>
            <person name="Jarju S."/>
            <person name="Secka A."/>
            <person name="Antonio M."/>
            <person name="Oren A."/>
            <person name="Chaudhuri R.R."/>
            <person name="La Ragione R."/>
            <person name="Hildebrand F."/>
            <person name="Pallen M.J."/>
        </authorList>
    </citation>
    <scope>NUCLEOTIDE SEQUENCE</scope>
    <source>
        <strain evidence="7">CHK199-13235</strain>
    </source>
</reference>
<feature type="domain" description="Nucleoside phosphorylase" evidence="6">
    <location>
        <begin position="3"/>
        <end position="223"/>
    </location>
</feature>
<dbReference type="GO" id="GO:0008782">
    <property type="term" value="F:adenosylhomocysteine nucleosidase activity"/>
    <property type="evidence" value="ECO:0007669"/>
    <property type="project" value="UniProtKB-EC"/>
</dbReference>
<dbReference type="PANTHER" id="PTHR46832:SF1">
    <property type="entry name" value="5'-METHYLTHIOADENOSINE_S-ADENOSYLHOMOCYSTEINE NUCLEOSIDASE"/>
    <property type="match status" value="1"/>
</dbReference>
<dbReference type="Proteomes" id="UP000824002">
    <property type="component" value="Unassembled WGS sequence"/>
</dbReference>
<dbReference type="InterPro" id="IPR010049">
    <property type="entry name" value="MTA_SAH_Nsdase"/>
</dbReference>
<evidence type="ECO:0000313" key="7">
    <source>
        <dbReference type="EMBL" id="HIS77601.1"/>
    </source>
</evidence>
<dbReference type="GO" id="GO:0008930">
    <property type="term" value="F:methylthioadenosine nucleosidase activity"/>
    <property type="evidence" value="ECO:0007669"/>
    <property type="project" value="InterPro"/>
</dbReference>
<dbReference type="Pfam" id="PF01048">
    <property type="entry name" value="PNP_UDP_1"/>
    <property type="match status" value="1"/>
</dbReference>
<evidence type="ECO:0000256" key="1">
    <source>
        <dbReference type="ARBA" id="ARBA00004945"/>
    </source>
</evidence>
<comment type="pathway">
    <text evidence="1">Amino-acid biosynthesis; L-methionine biosynthesis via salvage pathway; S-methyl-5-thio-alpha-D-ribose 1-phosphate from S-methyl-5'-thioadenosine (hydrolase route): step 1/2.</text>
</comment>
<evidence type="ECO:0000256" key="2">
    <source>
        <dbReference type="ARBA" id="ARBA00011974"/>
    </source>
</evidence>
<dbReference type="NCBIfam" id="TIGR01704">
    <property type="entry name" value="MTA_SAH-Nsdase"/>
    <property type="match status" value="1"/>
</dbReference>
<dbReference type="PANTHER" id="PTHR46832">
    <property type="entry name" value="5'-METHYLTHIOADENOSINE/S-ADENOSYLHOMOCYSTEINE NUCLEOSIDASE"/>
    <property type="match status" value="1"/>
</dbReference>
<organism evidence="7 8">
    <name type="scientific">Candidatus Merdivicinus excrementipullorum</name>
    <dbReference type="NCBI Taxonomy" id="2840867"/>
    <lineage>
        <taxon>Bacteria</taxon>
        <taxon>Bacillati</taxon>
        <taxon>Bacillota</taxon>
        <taxon>Clostridia</taxon>
        <taxon>Eubacteriales</taxon>
        <taxon>Oscillospiraceae</taxon>
        <taxon>Oscillospiraceae incertae sedis</taxon>
        <taxon>Candidatus Merdivicinus</taxon>
    </lineage>
</organism>